<proteinExistence type="predicted"/>
<dbReference type="SUPFAM" id="SSF46689">
    <property type="entry name" value="Homeodomain-like"/>
    <property type="match status" value="1"/>
</dbReference>
<evidence type="ECO:0000256" key="3">
    <source>
        <dbReference type="ARBA" id="ARBA00023163"/>
    </source>
</evidence>
<evidence type="ECO:0000313" key="6">
    <source>
        <dbReference type="Proteomes" id="UP001500221"/>
    </source>
</evidence>
<dbReference type="Proteomes" id="UP001500221">
    <property type="component" value="Unassembled WGS sequence"/>
</dbReference>
<dbReference type="PANTHER" id="PTHR46796:SF15">
    <property type="entry name" value="BLL1074 PROTEIN"/>
    <property type="match status" value="1"/>
</dbReference>
<dbReference type="RefSeq" id="WP_345464027.1">
    <property type="nucleotide sequence ID" value="NZ_BAABKG010000007.1"/>
</dbReference>
<feature type="domain" description="HTH araC/xylS-type" evidence="4">
    <location>
        <begin position="168"/>
        <end position="250"/>
    </location>
</feature>
<accession>A0ABP9Q608</accession>
<name>A0ABP9Q608_9ACTN</name>
<dbReference type="InterPro" id="IPR009057">
    <property type="entry name" value="Homeodomain-like_sf"/>
</dbReference>
<sequence>MPVTGVLAPYVDALTAYDVVGDPGVHIGMPSTSLTLVVPVGEPLDVGWAGPGGTAGRGRFEANLAGLHTAPAAIHHGRRQRGVHVGLTVAGARALLGVPAAALTGTLAEAGDVDPALRELSARLHDAPPDAWRRLVERALVTALARRDAPGPRAEVGRALAALTGGARVAAVADEVGYSRRHLGDLVRAETGVGPKDFQRLARFERSHTLVRAGVPLAEVAVRCGFADQSHLTREWVALAGCSPTQWRRHELPSVQDDGGDAAAGWVS</sequence>
<dbReference type="Gene3D" id="1.10.10.60">
    <property type="entry name" value="Homeodomain-like"/>
    <property type="match status" value="1"/>
</dbReference>
<dbReference type="InterPro" id="IPR018060">
    <property type="entry name" value="HTH_AraC"/>
</dbReference>
<reference evidence="6" key="1">
    <citation type="journal article" date="2019" name="Int. J. Syst. Evol. Microbiol.">
        <title>The Global Catalogue of Microorganisms (GCM) 10K type strain sequencing project: providing services to taxonomists for standard genome sequencing and annotation.</title>
        <authorList>
            <consortium name="The Broad Institute Genomics Platform"/>
            <consortium name="The Broad Institute Genome Sequencing Center for Infectious Disease"/>
            <person name="Wu L."/>
            <person name="Ma J."/>
        </authorList>
    </citation>
    <scope>NUCLEOTIDE SEQUENCE [LARGE SCALE GENOMIC DNA]</scope>
    <source>
        <strain evidence="6">JCM 18459</strain>
    </source>
</reference>
<keyword evidence="6" id="KW-1185">Reference proteome</keyword>
<keyword evidence="2" id="KW-0238">DNA-binding</keyword>
<dbReference type="EMBL" id="BAABKG010000007">
    <property type="protein sequence ID" value="GAA5156267.1"/>
    <property type="molecule type" value="Genomic_DNA"/>
</dbReference>
<evidence type="ECO:0000313" key="5">
    <source>
        <dbReference type="EMBL" id="GAA5156267.1"/>
    </source>
</evidence>
<protein>
    <submittedName>
        <fullName evidence="5">AraC family transcriptional regulator</fullName>
    </submittedName>
</protein>
<organism evidence="5 6">
    <name type="scientific">Nocardioides marinquilinus</name>
    <dbReference type="NCBI Taxonomy" id="1210400"/>
    <lineage>
        <taxon>Bacteria</taxon>
        <taxon>Bacillati</taxon>
        <taxon>Actinomycetota</taxon>
        <taxon>Actinomycetes</taxon>
        <taxon>Propionibacteriales</taxon>
        <taxon>Nocardioidaceae</taxon>
        <taxon>Nocardioides</taxon>
    </lineage>
</organism>
<comment type="caution">
    <text evidence="5">The sequence shown here is derived from an EMBL/GenBank/DDBJ whole genome shotgun (WGS) entry which is preliminary data.</text>
</comment>
<dbReference type="InterPro" id="IPR050204">
    <property type="entry name" value="AraC_XylS_family_regulators"/>
</dbReference>
<evidence type="ECO:0000259" key="4">
    <source>
        <dbReference type="PROSITE" id="PS01124"/>
    </source>
</evidence>
<dbReference type="SMART" id="SM00342">
    <property type="entry name" value="HTH_ARAC"/>
    <property type="match status" value="1"/>
</dbReference>
<dbReference type="Pfam" id="PF12833">
    <property type="entry name" value="HTH_18"/>
    <property type="match status" value="1"/>
</dbReference>
<dbReference type="PANTHER" id="PTHR46796">
    <property type="entry name" value="HTH-TYPE TRANSCRIPTIONAL ACTIVATOR RHAS-RELATED"/>
    <property type="match status" value="1"/>
</dbReference>
<dbReference type="PROSITE" id="PS01124">
    <property type="entry name" value="HTH_ARAC_FAMILY_2"/>
    <property type="match status" value="1"/>
</dbReference>
<evidence type="ECO:0000256" key="2">
    <source>
        <dbReference type="ARBA" id="ARBA00023125"/>
    </source>
</evidence>
<evidence type="ECO:0000256" key="1">
    <source>
        <dbReference type="ARBA" id="ARBA00023015"/>
    </source>
</evidence>
<keyword evidence="3" id="KW-0804">Transcription</keyword>
<keyword evidence="1" id="KW-0805">Transcription regulation</keyword>
<gene>
    <name evidence="5" type="ORF">GCM10023340_43600</name>
</gene>